<accession>A0AAN9VK60</accession>
<dbReference type="AlphaFoldDB" id="A0AAN9VK60"/>
<dbReference type="Proteomes" id="UP001378592">
    <property type="component" value="Unassembled WGS sequence"/>
</dbReference>
<evidence type="ECO:0000313" key="1">
    <source>
        <dbReference type="EMBL" id="KAK7864711.1"/>
    </source>
</evidence>
<keyword evidence="2" id="KW-1185">Reference proteome</keyword>
<protein>
    <submittedName>
        <fullName evidence="1">Uncharacterized protein</fullName>
    </submittedName>
</protein>
<evidence type="ECO:0000313" key="2">
    <source>
        <dbReference type="Proteomes" id="UP001378592"/>
    </source>
</evidence>
<comment type="caution">
    <text evidence="1">The sequence shown here is derived from an EMBL/GenBank/DDBJ whole genome shotgun (WGS) entry which is preliminary data.</text>
</comment>
<reference evidence="1 2" key="1">
    <citation type="submission" date="2024-03" db="EMBL/GenBank/DDBJ databases">
        <title>The genome assembly and annotation of the cricket Gryllus longicercus Weissman &amp; Gray.</title>
        <authorList>
            <person name="Szrajer S."/>
            <person name="Gray D."/>
            <person name="Ylla G."/>
        </authorList>
    </citation>
    <scope>NUCLEOTIDE SEQUENCE [LARGE SCALE GENOMIC DNA]</scope>
    <source>
        <strain evidence="1">DAG 2021-001</strain>
        <tissue evidence="1">Whole body minus gut</tissue>
    </source>
</reference>
<gene>
    <name evidence="1" type="ORF">R5R35_010963</name>
</gene>
<sequence>MLPDISIKESEIVHPEIKDSIKRETFKQTQLPSRAASCFNLQDNNSHKQKFKFHYIKSTEETKTGFPILPAALNPFINNSSSVTESTKSCRIPLRNLPENSDSILIPGIRNFLWKCYNYGDKRRRSSRVCKHKPGVKHYCRRKNWDTILSKYKTEVLDNPLIDLGSFYKTNFLSSNKELLTEKQNDTQNKTEEPLVLTSHKVHSPQEINFNNIGTCSTSKYSECDTTSQDVASTSSDANSNNVGLQNGNEADDMSLFLALFGLKRKVSQKEVVNCSDMKLVNAETSNNAEVENTANIEEISGGIGPDVHSVGVVEESTNNNMGPVISSESSDLKEVRDKDFQEFTEDHDCANTEITKHCQKGKGENNISSENNSEYLDINTNQPELSDNQVNGDGAHENFVSSSLQECSCHSERIACQVNPVNETCISLHSSVGVNNFLVDNLLRNGSLNVTSCPPAHSSFNVNCESRGHIANNHEQETNNSSNHLISSFPGPFPRNPGSQPCTPRQMYSQTGGMNGVFPNFYGSPCLPTPILASQLVSPIFAYNFLPMNNVMCASHPGLMPFPHSSGYVSTSFDCTSQQSVHHSLPLSFHSAQSNPSNIYHKPGFHQWVNVNTSARVPCWTQSTYIGGTHLPCCGGSSHALEARSQLHFSSGYYPSDSYNSFLTHPFNSDVRVGNDVVNVTCSKTDDVK</sequence>
<dbReference type="EMBL" id="JAZDUA010000197">
    <property type="protein sequence ID" value="KAK7864711.1"/>
    <property type="molecule type" value="Genomic_DNA"/>
</dbReference>
<proteinExistence type="predicted"/>
<organism evidence="1 2">
    <name type="scientific">Gryllus longicercus</name>
    <dbReference type="NCBI Taxonomy" id="2509291"/>
    <lineage>
        <taxon>Eukaryota</taxon>
        <taxon>Metazoa</taxon>
        <taxon>Ecdysozoa</taxon>
        <taxon>Arthropoda</taxon>
        <taxon>Hexapoda</taxon>
        <taxon>Insecta</taxon>
        <taxon>Pterygota</taxon>
        <taxon>Neoptera</taxon>
        <taxon>Polyneoptera</taxon>
        <taxon>Orthoptera</taxon>
        <taxon>Ensifera</taxon>
        <taxon>Gryllidea</taxon>
        <taxon>Grylloidea</taxon>
        <taxon>Gryllidae</taxon>
        <taxon>Gryllinae</taxon>
        <taxon>Gryllus</taxon>
    </lineage>
</organism>
<name>A0AAN9VK60_9ORTH</name>